<evidence type="ECO:0000259" key="6">
    <source>
        <dbReference type="PROSITE" id="PS50109"/>
    </source>
</evidence>
<dbReference type="InterPro" id="IPR003661">
    <property type="entry name" value="HisK_dim/P_dom"/>
</dbReference>
<dbReference type="SMART" id="SM00448">
    <property type="entry name" value="REC"/>
    <property type="match status" value="1"/>
</dbReference>
<dbReference type="Gene3D" id="2.60.40.10">
    <property type="entry name" value="Immunoglobulins"/>
    <property type="match status" value="1"/>
</dbReference>
<dbReference type="SMART" id="SM00387">
    <property type="entry name" value="HATPase_c"/>
    <property type="match status" value="1"/>
</dbReference>
<dbReference type="PROSITE" id="PS50109">
    <property type="entry name" value="HIS_KIN"/>
    <property type="match status" value="1"/>
</dbReference>
<dbReference type="EMBL" id="VTFT01000001">
    <property type="protein sequence ID" value="TYT27496.1"/>
    <property type="molecule type" value="Genomic_DNA"/>
</dbReference>
<sequence length="1182" mass="129758">MWWLLALAPARADEPPLEAAHLPMPRQISVYDGLPSNRINALAEDRQGYLWIATRDGLARYDGVGYRIWRADDGLGGNHIWTVFVDDRDRVWIGTNNAGLAMLDPQRRSFVHYNRDTHPQIGSNDVWSVAQTPDGAIWFGTSDGGLHRLDDSGTIRRFMPDADDPRSLPSPAVTWLRVDREGVLWVGTYNGAARWTGNGFDRLLQDLGPNPAVNALVPDRAGDMWIGTSTAAYVYRNRNGAIEPAPWRDPVLDHPPLGMLVEDRQGAHWLDTRSGLAIERGGVVYDVPLYSNTSRGLVRPSWSAALEDREGGLWFGSTETGLWHLPANWRNFTVLRRQLDDPASSGNAFVHSVTSARDGGLWLVGTGGVLDWLDPGKARIEHRLTRVCGDRLPYVAREMRDRSVWIGCHGSLTRYVPATGEIRRWHADDPVDPSPAGIVIQIAEEPDGSVWVGAADALQLRSPGGALRRLVVAGGPEGFPANNALQQMSRGPDGALWLATSGGLLMWNAGERRFEPVPGGPHWQVFVFGFAPDDTVWVGGNGVLVSYRWTGAELIAERTVDARQGLPAVAPGGLVADDLGVVWMTTPRGLVRYDPGRDRLRVYSVLDGLPSQQFSDYQFEPSARGFIGVGTADGLLLFHPRHVQVSERAPTLSIESVSVRRGEATIALAADAPIVLRHEDRDLRVAARLLSFTDAHAHRYRYRLEGYDPEWVEVGSNGERLFPSLGHGDYVLEVQARTADLDWTPAQRLRFVVQEPWWRTTWARLAWVLSALLLLALVAHQYRARLKRRHAWQLAEEKRELAEQASLAKTRFLATLGHEVRTPMTGVLGMSELLASTDLDARQRGHVESIRRAGEHLLRLVNDALDLAKIEADRLELDEQPFDLHALIRETVEFCRPLAQQRGLAFDSNIADGVPRWVQGDVGRVRQILLNLLGNAVKFTERGSVTLKAEPRRPSGVCLTVRDTGPGLNEEQKQRLFRRFEQADGARTSTRYGGSGLGLAISQELAAAMGGRIEIDSTPGAGTSFLVELPLRAVRAVRAPAGASVERAVRADRLALLLVEDDATIAEVVAGLLEGQGHRVVHVAHGLAALSEIAAQSFDAALLDLDLPGIDGLTLAQLMRQKGFARPLIAVTARADGEAEAATQQAGFDAFLRKPVTGAMLAEVLRVAQQANNRSPEDPASS</sequence>
<keyword evidence="9" id="KW-1185">Reference proteome</keyword>
<dbReference type="Pfam" id="PF07494">
    <property type="entry name" value="Reg_prop"/>
    <property type="match status" value="5"/>
</dbReference>
<dbReference type="InterPro" id="IPR011110">
    <property type="entry name" value="Reg_prop"/>
</dbReference>
<dbReference type="CDD" id="cd00082">
    <property type="entry name" value="HisKA"/>
    <property type="match status" value="1"/>
</dbReference>
<dbReference type="OrthoDB" id="176203at2"/>
<gene>
    <name evidence="8" type="ORF">FZO89_05055</name>
</gene>
<dbReference type="PANTHER" id="PTHR43547">
    <property type="entry name" value="TWO-COMPONENT HISTIDINE KINASE"/>
    <property type="match status" value="1"/>
</dbReference>
<evidence type="ECO:0000256" key="4">
    <source>
        <dbReference type="ARBA" id="ARBA00023012"/>
    </source>
</evidence>
<comment type="caution">
    <text evidence="8">The sequence shown here is derived from an EMBL/GenBank/DDBJ whole genome shotgun (WGS) entry which is preliminary data.</text>
</comment>
<dbReference type="Pfam" id="PF00512">
    <property type="entry name" value="HisKA"/>
    <property type="match status" value="1"/>
</dbReference>
<dbReference type="Pfam" id="PF02518">
    <property type="entry name" value="HATPase_c"/>
    <property type="match status" value="1"/>
</dbReference>
<dbReference type="PANTHER" id="PTHR43547:SF2">
    <property type="entry name" value="HYBRID SIGNAL TRANSDUCTION HISTIDINE KINASE C"/>
    <property type="match status" value="1"/>
</dbReference>
<name>A0A5D4XSC8_9GAMM</name>
<dbReference type="RefSeq" id="WP_149104046.1">
    <property type="nucleotide sequence ID" value="NZ_VTFT01000001.1"/>
</dbReference>
<comment type="catalytic activity">
    <reaction evidence="1">
        <text>ATP + protein L-histidine = ADP + protein N-phospho-L-histidine.</text>
        <dbReference type="EC" id="2.7.13.3"/>
    </reaction>
</comment>
<dbReference type="SUPFAM" id="SSF47384">
    <property type="entry name" value="Homodimeric domain of signal transducing histidine kinase"/>
    <property type="match status" value="1"/>
</dbReference>
<dbReference type="CDD" id="cd17546">
    <property type="entry name" value="REC_hyHK_CKI1_RcsC-like"/>
    <property type="match status" value="1"/>
</dbReference>
<dbReference type="InterPro" id="IPR001789">
    <property type="entry name" value="Sig_transdc_resp-reg_receiver"/>
</dbReference>
<dbReference type="InterPro" id="IPR005467">
    <property type="entry name" value="His_kinase_dom"/>
</dbReference>
<evidence type="ECO:0000313" key="8">
    <source>
        <dbReference type="EMBL" id="TYT27496.1"/>
    </source>
</evidence>
<dbReference type="SUPFAM" id="SSF55874">
    <property type="entry name" value="ATPase domain of HSP90 chaperone/DNA topoisomerase II/histidine kinase"/>
    <property type="match status" value="1"/>
</dbReference>
<feature type="domain" description="Histidine kinase" evidence="6">
    <location>
        <begin position="815"/>
        <end position="1033"/>
    </location>
</feature>
<dbReference type="AlphaFoldDB" id="A0A5D4XSC8"/>
<dbReference type="FunFam" id="3.30.565.10:FF:000010">
    <property type="entry name" value="Sensor histidine kinase RcsC"/>
    <property type="match status" value="1"/>
</dbReference>
<dbReference type="Proteomes" id="UP000324973">
    <property type="component" value="Unassembled WGS sequence"/>
</dbReference>
<dbReference type="EC" id="2.7.13.3" evidence="2"/>
<reference evidence="8 9" key="1">
    <citation type="submission" date="2019-08" db="EMBL/GenBank/DDBJ databases">
        <title>Luteimonas viscosus sp. nov., isolated from soil of a sunflower field.</title>
        <authorList>
            <person name="Jianli Z."/>
            <person name="Ying Z."/>
        </authorList>
    </citation>
    <scope>NUCLEOTIDE SEQUENCE [LARGE SCALE GENOMIC DNA]</scope>
    <source>
        <strain evidence="8 9">XBU10</strain>
    </source>
</reference>
<dbReference type="SUPFAM" id="SSF63829">
    <property type="entry name" value="Calcium-dependent phosphotriesterase"/>
    <property type="match status" value="2"/>
</dbReference>
<dbReference type="InterPro" id="IPR004358">
    <property type="entry name" value="Sig_transdc_His_kin-like_C"/>
</dbReference>
<dbReference type="SMART" id="SM00388">
    <property type="entry name" value="HisKA"/>
    <property type="match status" value="1"/>
</dbReference>
<dbReference type="InterPro" id="IPR036890">
    <property type="entry name" value="HATPase_C_sf"/>
</dbReference>
<dbReference type="InterPro" id="IPR011006">
    <property type="entry name" value="CheY-like_superfamily"/>
</dbReference>
<evidence type="ECO:0000256" key="1">
    <source>
        <dbReference type="ARBA" id="ARBA00000085"/>
    </source>
</evidence>
<evidence type="ECO:0000256" key="5">
    <source>
        <dbReference type="PROSITE-ProRule" id="PRU00169"/>
    </source>
</evidence>
<feature type="modified residue" description="4-aspartylphosphate" evidence="5">
    <location>
        <position position="1104"/>
    </location>
</feature>
<organism evidence="8 9">
    <name type="scientific">Luteimonas viscosa</name>
    <dbReference type="NCBI Taxonomy" id="1132694"/>
    <lineage>
        <taxon>Bacteria</taxon>
        <taxon>Pseudomonadati</taxon>
        <taxon>Pseudomonadota</taxon>
        <taxon>Gammaproteobacteria</taxon>
        <taxon>Lysobacterales</taxon>
        <taxon>Lysobacteraceae</taxon>
        <taxon>Luteimonas</taxon>
    </lineage>
</organism>
<dbReference type="InterPro" id="IPR015943">
    <property type="entry name" value="WD40/YVTN_repeat-like_dom_sf"/>
</dbReference>
<dbReference type="Pfam" id="PF00072">
    <property type="entry name" value="Response_reg"/>
    <property type="match status" value="1"/>
</dbReference>
<evidence type="ECO:0000259" key="7">
    <source>
        <dbReference type="PROSITE" id="PS50110"/>
    </source>
</evidence>
<dbReference type="Gene3D" id="2.130.10.10">
    <property type="entry name" value="YVTN repeat-like/Quinoprotein amine dehydrogenase"/>
    <property type="match status" value="2"/>
</dbReference>
<dbReference type="SUPFAM" id="SSF52172">
    <property type="entry name" value="CheY-like"/>
    <property type="match status" value="1"/>
</dbReference>
<dbReference type="InterPro" id="IPR011123">
    <property type="entry name" value="Y_Y_Y"/>
</dbReference>
<accession>A0A5D4XSC8</accession>
<dbReference type="Gene3D" id="3.40.50.2300">
    <property type="match status" value="1"/>
</dbReference>
<keyword evidence="3 5" id="KW-0597">Phosphoprotein</keyword>
<dbReference type="Pfam" id="PF07495">
    <property type="entry name" value="Y_Y_Y"/>
    <property type="match status" value="1"/>
</dbReference>
<dbReference type="InterPro" id="IPR013783">
    <property type="entry name" value="Ig-like_fold"/>
</dbReference>
<proteinExistence type="predicted"/>
<dbReference type="InterPro" id="IPR036097">
    <property type="entry name" value="HisK_dim/P_sf"/>
</dbReference>
<keyword evidence="4" id="KW-0902">Two-component regulatory system</keyword>
<dbReference type="PROSITE" id="PS50110">
    <property type="entry name" value="RESPONSE_REGULATORY"/>
    <property type="match status" value="1"/>
</dbReference>
<dbReference type="Gene3D" id="3.30.565.10">
    <property type="entry name" value="Histidine kinase-like ATPase, C-terminal domain"/>
    <property type="match status" value="1"/>
</dbReference>
<dbReference type="Gene3D" id="1.10.287.130">
    <property type="match status" value="1"/>
</dbReference>
<protein>
    <recommendedName>
        <fullName evidence="2">histidine kinase</fullName>
        <ecNumber evidence="2">2.7.13.3</ecNumber>
    </recommendedName>
</protein>
<feature type="domain" description="Response regulatory" evidence="7">
    <location>
        <begin position="1055"/>
        <end position="1169"/>
    </location>
</feature>
<evidence type="ECO:0000313" key="9">
    <source>
        <dbReference type="Proteomes" id="UP000324973"/>
    </source>
</evidence>
<dbReference type="PRINTS" id="PR00344">
    <property type="entry name" value="BCTRLSENSOR"/>
</dbReference>
<dbReference type="FunFam" id="1.10.287.130:FF:000028">
    <property type="entry name" value="Hybrid signal transduction histidine kinase"/>
    <property type="match status" value="1"/>
</dbReference>
<evidence type="ECO:0000256" key="2">
    <source>
        <dbReference type="ARBA" id="ARBA00012438"/>
    </source>
</evidence>
<evidence type="ECO:0000256" key="3">
    <source>
        <dbReference type="ARBA" id="ARBA00022553"/>
    </source>
</evidence>
<dbReference type="CDD" id="cd16922">
    <property type="entry name" value="HATPase_EvgS-ArcB-TorS-like"/>
    <property type="match status" value="1"/>
</dbReference>
<dbReference type="GO" id="GO:0000155">
    <property type="term" value="F:phosphorelay sensor kinase activity"/>
    <property type="evidence" value="ECO:0007669"/>
    <property type="project" value="InterPro"/>
</dbReference>
<dbReference type="InterPro" id="IPR003594">
    <property type="entry name" value="HATPase_dom"/>
</dbReference>